<evidence type="ECO:0000256" key="1">
    <source>
        <dbReference type="SAM" id="MobiDB-lite"/>
    </source>
</evidence>
<dbReference type="GO" id="GO:0006396">
    <property type="term" value="P:RNA processing"/>
    <property type="evidence" value="ECO:0007669"/>
    <property type="project" value="InterPro"/>
</dbReference>
<feature type="region of interest" description="Disordered" evidence="1">
    <location>
        <begin position="219"/>
        <end position="269"/>
    </location>
</feature>
<proteinExistence type="predicted"/>
<dbReference type="PANTHER" id="PTHR36072:SF2">
    <property type="entry name" value="OS01G0531000 PROTEIN"/>
    <property type="match status" value="1"/>
</dbReference>
<sequence length="296" mass="32557">MVQKGGATKSRKPPNAAAGPRNRSLTLREEATGKIQPKSGFRNSKSFLKLEHLQKLAVWAGREASIPSLAAFFGRQFAAAGEALGVPPDPSLFLCQRCETILWPGFNCTIRIEKTRGVKRRRKHKRPNVLMQNSVVYKCHFCSYQNRKRGTPKGYMKKICPPKAKPLVKVEPNQSMLRDFTTSEKGANSSNGIAGKDDMDLPVVLSGYTSITSTPAPLSVGSGTTLLDAKKRKRSRSGSKKPEESDRDSVLPAVEGSANTSSKRKRKSWTTLKEIAASNERESSRNIANLTIPFLL</sequence>
<name>A0A2P2Q330_RHIMU</name>
<reference evidence="2" key="1">
    <citation type="submission" date="2018-02" db="EMBL/GenBank/DDBJ databases">
        <title>Rhizophora mucronata_Transcriptome.</title>
        <authorList>
            <person name="Meera S.P."/>
            <person name="Sreeshan A."/>
            <person name="Augustine A."/>
        </authorList>
    </citation>
    <scope>NUCLEOTIDE SEQUENCE</scope>
    <source>
        <tissue evidence="2">Leaf</tissue>
    </source>
</reference>
<dbReference type="EMBL" id="GGEC01080829">
    <property type="protein sequence ID" value="MBX61313.1"/>
    <property type="molecule type" value="Transcribed_RNA"/>
</dbReference>
<evidence type="ECO:0000313" key="2">
    <source>
        <dbReference type="EMBL" id="MBX61313.1"/>
    </source>
</evidence>
<feature type="region of interest" description="Disordered" evidence="1">
    <location>
        <begin position="1"/>
        <end position="38"/>
    </location>
</feature>
<dbReference type="PANTHER" id="PTHR36072">
    <property type="entry name" value="OS01G0541600 PROTEIN"/>
    <property type="match status" value="1"/>
</dbReference>
<accession>A0A2P2Q330</accession>
<feature type="compositionally biased region" description="Basic residues" evidence="1">
    <location>
        <begin position="230"/>
        <end position="239"/>
    </location>
</feature>
<dbReference type="InterPro" id="IPR007175">
    <property type="entry name" value="Rpr2/Snm1/Rpp21"/>
</dbReference>
<organism evidence="2">
    <name type="scientific">Rhizophora mucronata</name>
    <name type="common">Asiatic mangrove</name>
    <dbReference type="NCBI Taxonomy" id="61149"/>
    <lineage>
        <taxon>Eukaryota</taxon>
        <taxon>Viridiplantae</taxon>
        <taxon>Streptophyta</taxon>
        <taxon>Embryophyta</taxon>
        <taxon>Tracheophyta</taxon>
        <taxon>Spermatophyta</taxon>
        <taxon>Magnoliopsida</taxon>
        <taxon>eudicotyledons</taxon>
        <taxon>Gunneridae</taxon>
        <taxon>Pentapetalae</taxon>
        <taxon>rosids</taxon>
        <taxon>fabids</taxon>
        <taxon>Malpighiales</taxon>
        <taxon>Rhizophoraceae</taxon>
        <taxon>Rhizophora</taxon>
    </lineage>
</organism>
<protein>
    <submittedName>
        <fullName evidence="2">Uncharacterized protein</fullName>
    </submittedName>
</protein>
<dbReference type="Gene3D" id="6.20.50.20">
    <property type="match status" value="1"/>
</dbReference>
<dbReference type="AlphaFoldDB" id="A0A2P2Q330"/>
<feature type="compositionally biased region" description="Basic and acidic residues" evidence="1">
    <location>
        <begin position="240"/>
        <end position="249"/>
    </location>
</feature>
<dbReference type="Pfam" id="PF04032">
    <property type="entry name" value="Rpr2"/>
    <property type="match status" value="1"/>
</dbReference>